<feature type="transmembrane region" description="Helical" evidence="7">
    <location>
        <begin position="539"/>
        <end position="560"/>
    </location>
</feature>
<feature type="region of interest" description="Disordered" evidence="6">
    <location>
        <begin position="109"/>
        <end position="296"/>
    </location>
</feature>
<evidence type="ECO:0000256" key="7">
    <source>
        <dbReference type="SAM" id="Phobius"/>
    </source>
</evidence>
<feature type="region of interest" description="Disordered" evidence="6">
    <location>
        <begin position="1"/>
        <end position="25"/>
    </location>
</feature>
<sequence>MSSLHNTSSGQRPSRASQRPSSLRFRTQRQRALALAILPLLVAPTFAAAVGASVPADVNTADVVGSAADAVAAADAVVGNLAASGAAAVLEPAVTPGAAAAAGAAAVAPGTGTKKADPAVKEVPFDGKDGRPHEGPFVEIENSRKSDGEKTSMYIDGKKVPESNDGVMDDKNRVAPKHGTTGMTGGVSEKDKQRKAKEGQTGERVENTPETPKEVPALPHHEEEKILGQGISKDAKDEKAKDAAGNDVSGFGKPSDLPDKTHDKAIPVPGSAQKDHLDVSKPSTDKSKLPARPDGDDSATLIQPMHSFFLSLTMILFSEIGDKTFLVAALMAMKHDRVVVFTAAFSALFTMTVLSAVLGHAVPVLIPKRVTNFLAAGLFLVFGSKLLREGMSMDADEGVGAEMQEVEMELAEKEHLARENGRRSSRAGGGVLSPESLEMGMGGSGAAAAGRLPRSQSRFSTPNRSASSSLSPPRGRASWGGSGNGGVVSSLKSLGGGLSNLASLLLSPAWVQTFVMTFLGEWGDRSQIATLAMAAGQDYWWVTLGAVTGHACCTGVAVLGGRALAGRVSLKVVTVGGAVSFLIFGIIYLFEAFYAA</sequence>
<keyword evidence="5 7" id="KW-0472">Membrane</keyword>
<feature type="compositionally biased region" description="Basic and acidic residues" evidence="6">
    <location>
        <begin position="256"/>
        <end position="265"/>
    </location>
</feature>
<feature type="compositionally biased region" description="Low complexity" evidence="6">
    <location>
        <begin position="446"/>
        <end position="455"/>
    </location>
</feature>
<feature type="transmembrane region" description="Helical" evidence="7">
    <location>
        <begin position="572"/>
        <end position="590"/>
    </location>
</feature>
<evidence type="ECO:0000313" key="8">
    <source>
        <dbReference type="EMBL" id="CAK7215525.1"/>
    </source>
</evidence>
<feature type="compositionally biased region" description="Basic and acidic residues" evidence="6">
    <location>
        <begin position="114"/>
        <end position="173"/>
    </location>
</feature>
<feature type="transmembrane region" description="Helical" evidence="7">
    <location>
        <begin position="338"/>
        <end position="358"/>
    </location>
</feature>
<feature type="transmembrane region" description="Helical" evidence="7">
    <location>
        <begin position="308"/>
        <end position="331"/>
    </location>
</feature>
<comment type="subcellular location">
    <subcellularLocation>
        <location evidence="1">Membrane</location>
        <topology evidence="1">Multi-pass membrane protein</topology>
    </subcellularLocation>
</comment>
<feature type="compositionally biased region" description="Basic and acidic residues" evidence="6">
    <location>
        <begin position="273"/>
        <end position="295"/>
    </location>
</feature>
<feature type="transmembrane region" description="Helical" evidence="7">
    <location>
        <begin position="370"/>
        <end position="387"/>
    </location>
</feature>
<proteinExistence type="inferred from homology"/>
<keyword evidence="9" id="KW-1185">Reference proteome</keyword>
<evidence type="ECO:0000256" key="6">
    <source>
        <dbReference type="SAM" id="MobiDB-lite"/>
    </source>
</evidence>
<dbReference type="InterPro" id="IPR001727">
    <property type="entry name" value="GDT1-like"/>
</dbReference>
<comment type="caution">
    <text evidence="8">The sequence shown here is derived from an EMBL/GenBank/DDBJ whole genome shotgun (WGS) entry which is preliminary data.</text>
</comment>
<feature type="compositionally biased region" description="Basic and acidic residues" evidence="6">
    <location>
        <begin position="233"/>
        <end position="244"/>
    </location>
</feature>
<keyword evidence="3 7" id="KW-0812">Transmembrane</keyword>
<feature type="compositionally biased region" description="Polar residues" evidence="6">
    <location>
        <begin position="456"/>
        <end position="471"/>
    </location>
</feature>
<evidence type="ECO:0000256" key="5">
    <source>
        <dbReference type="ARBA" id="ARBA00023136"/>
    </source>
</evidence>
<evidence type="ECO:0000256" key="4">
    <source>
        <dbReference type="ARBA" id="ARBA00022989"/>
    </source>
</evidence>
<evidence type="ECO:0000313" key="9">
    <source>
        <dbReference type="Proteomes" id="UP001642482"/>
    </source>
</evidence>
<feature type="compositionally biased region" description="Basic and acidic residues" evidence="6">
    <location>
        <begin position="188"/>
        <end position="226"/>
    </location>
</feature>
<feature type="compositionally biased region" description="Low complexity" evidence="6">
    <location>
        <begin position="8"/>
        <end position="25"/>
    </location>
</feature>
<dbReference type="EMBL" id="CAWUHD010000017">
    <property type="protein sequence ID" value="CAK7215525.1"/>
    <property type="molecule type" value="Genomic_DNA"/>
</dbReference>
<accession>A0ABP0B8A7</accession>
<dbReference type="Pfam" id="PF01169">
    <property type="entry name" value="GDT1"/>
    <property type="match status" value="2"/>
</dbReference>
<protein>
    <submittedName>
        <fullName evidence="8">GCR1-dependent translation factor 1</fullName>
    </submittedName>
</protein>
<reference evidence="8 9" key="1">
    <citation type="submission" date="2024-01" db="EMBL/GenBank/DDBJ databases">
        <authorList>
            <person name="Allen C."/>
            <person name="Tagirdzhanova G."/>
        </authorList>
    </citation>
    <scope>NUCLEOTIDE SEQUENCE [LARGE SCALE GENOMIC DNA]</scope>
</reference>
<feature type="region of interest" description="Disordered" evidence="6">
    <location>
        <begin position="413"/>
        <end position="482"/>
    </location>
</feature>
<comment type="similarity">
    <text evidence="2">Belongs to the GDT1 family.</text>
</comment>
<organism evidence="8 9">
    <name type="scientific">Sporothrix eucalyptigena</name>
    <dbReference type="NCBI Taxonomy" id="1812306"/>
    <lineage>
        <taxon>Eukaryota</taxon>
        <taxon>Fungi</taxon>
        <taxon>Dikarya</taxon>
        <taxon>Ascomycota</taxon>
        <taxon>Pezizomycotina</taxon>
        <taxon>Sordariomycetes</taxon>
        <taxon>Sordariomycetidae</taxon>
        <taxon>Ophiostomatales</taxon>
        <taxon>Ophiostomataceae</taxon>
        <taxon>Sporothrix</taxon>
    </lineage>
</organism>
<dbReference type="PANTHER" id="PTHR12608:SF1">
    <property type="entry name" value="TRANSMEMBRANE PROTEIN 165"/>
    <property type="match status" value="1"/>
</dbReference>
<dbReference type="PANTHER" id="PTHR12608">
    <property type="entry name" value="TRANSMEMBRANE PROTEIN HTP-1 RELATED"/>
    <property type="match status" value="1"/>
</dbReference>
<evidence type="ECO:0000256" key="2">
    <source>
        <dbReference type="ARBA" id="ARBA00009190"/>
    </source>
</evidence>
<keyword evidence="4 7" id="KW-1133">Transmembrane helix</keyword>
<evidence type="ECO:0000256" key="1">
    <source>
        <dbReference type="ARBA" id="ARBA00004141"/>
    </source>
</evidence>
<feature type="compositionally biased region" description="Basic and acidic residues" evidence="6">
    <location>
        <begin position="413"/>
        <end position="422"/>
    </location>
</feature>
<dbReference type="Proteomes" id="UP001642482">
    <property type="component" value="Unassembled WGS sequence"/>
</dbReference>
<evidence type="ECO:0000256" key="3">
    <source>
        <dbReference type="ARBA" id="ARBA00022692"/>
    </source>
</evidence>
<dbReference type="InterPro" id="IPR049555">
    <property type="entry name" value="GDT1-like_CS"/>
</dbReference>
<name>A0ABP0B8A7_9PEZI</name>
<gene>
    <name evidence="8" type="primary">GDT1</name>
    <name evidence="8" type="ORF">SEUCBS140593_002565</name>
</gene>
<feature type="transmembrane region" description="Helical" evidence="7">
    <location>
        <begin position="501"/>
        <end position="519"/>
    </location>
</feature>
<dbReference type="PROSITE" id="PS01214">
    <property type="entry name" value="UPF0016"/>
    <property type="match status" value="1"/>
</dbReference>